<dbReference type="RefSeq" id="WP_103311726.1">
    <property type="nucleotide sequence ID" value="NZ_PPPD01000001.1"/>
</dbReference>
<dbReference type="GO" id="GO:0016491">
    <property type="term" value="F:oxidoreductase activity"/>
    <property type="evidence" value="ECO:0007669"/>
    <property type="project" value="InterPro"/>
</dbReference>
<organism evidence="2 3">
    <name type="scientific">Deinococcus koreensis</name>
    <dbReference type="NCBI Taxonomy" id="2054903"/>
    <lineage>
        <taxon>Bacteria</taxon>
        <taxon>Thermotogati</taxon>
        <taxon>Deinococcota</taxon>
        <taxon>Deinococci</taxon>
        <taxon>Deinococcales</taxon>
        <taxon>Deinococcaceae</taxon>
        <taxon>Deinococcus</taxon>
    </lineage>
</organism>
<feature type="domain" description="DSBA-like thioredoxin" evidence="1">
    <location>
        <begin position="13"/>
        <end position="215"/>
    </location>
</feature>
<keyword evidence="3" id="KW-1185">Reference proteome</keyword>
<name>A0A2K3UXL2_9DEIO</name>
<reference evidence="2 3" key="1">
    <citation type="submission" date="2018-01" db="EMBL/GenBank/DDBJ databases">
        <title>Deinococcus koreensis sp. nov., a radiation-resistant bacterium isolated from river water.</title>
        <authorList>
            <person name="Choi A."/>
        </authorList>
    </citation>
    <scope>NUCLEOTIDE SEQUENCE [LARGE SCALE GENOMIC DNA]</scope>
    <source>
        <strain evidence="2 3">SJW1-2</strain>
    </source>
</reference>
<dbReference type="AlphaFoldDB" id="A0A2K3UXL2"/>
<dbReference type="PANTHER" id="PTHR13887">
    <property type="entry name" value="GLUTATHIONE S-TRANSFERASE KAPPA"/>
    <property type="match status" value="1"/>
</dbReference>
<sequence>MSLPSPAAPSTLRVDVWSDIACPWCYIGKRRLEAALQDFAGRDQVEVVWHSFELDPSAPARQDASMAEILARKYGGGAARAQGMMAQVTEVAARDGLDYRFDVLRPTNTFLAHQLIHLAAEHGLQDAMKERLLLAYFTQGELVGDPETLVRLAQEVGLDAAQTRAALDAGTYADAVRQDEAQARTLGISGVPFFVLGGRYGVSGAQEAQVLRGALEQVWAELHPAPLTRLDTPVAEGCEDGSCAVPETQGAR</sequence>
<dbReference type="OrthoDB" id="9799122at2"/>
<proteinExistence type="predicted"/>
<evidence type="ECO:0000313" key="3">
    <source>
        <dbReference type="Proteomes" id="UP000236379"/>
    </source>
</evidence>
<dbReference type="Gene3D" id="3.40.30.10">
    <property type="entry name" value="Glutaredoxin"/>
    <property type="match status" value="1"/>
</dbReference>
<evidence type="ECO:0000313" key="2">
    <source>
        <dbReference type="EMBL" id="PNY81283.1"/>
    </source>
</evidence>
<dbReference type="InterPro" id="IPR001853">
    <property type="entry name" value="DSBA-like_thioredoxin_dom"/>
</dbReference>
<dbReference type="CDD" id="cd03024">
    <property type="entry name" value="DsbA_FrnE"/>
    <property type="match status" value="1"/>
</dbReference>
<dbReference type="Proteomes" id="UP000236379">
    <property type="component" value="Unassembled WGS sequence"/>
</dbReference>
<dbReference type="Pfam" id="PF01323">
    <property type="entry name" value="DSBA"/>
    <property type="match status" value="1"/>
</dbReference>
<comment type="caution">
    <text evidence="2">The sequence shown here is derived from an EMBL/GenBank/DDBJ whole genome shotgun (WGS) entry which is preliminary data.</text>
</comment>
<gene>
    <name evidence="2" type="ORF">CVO96_07675</name>
</gene>
<dbReference type="EMBL" id="PPPD01000001">
    <property type="protein sequence ID" value="PNY81283.1"/>
    <property type="molecule type" value="Genomic_DNA"/>
</dbReference>
<dbReference type="PANTHER" id="PTHR13887:SF41">
    <property type="entry name" value="THIOREDOXIN SUPERFAMILY PROTEIN"/>
    <property type="match status" value="1"/>
</dbReference>
<protein>
    <submittedName>
        <fullName evidence="2">Disulfide bond formation protein DsbA</fullName>
    </submittedName>
</protein>
<dbReference type="SUPFAM" id="SSF52833">
    <property type="entry name" value="Thioredoxin-like"/>
    <property type="match status" value="1"/>
</dbReference>
<dbReference type="InterPro" id="IPR036249">
    <property type="entry name" value="Thioredoxin-like_sf"/>
</dbReference>
<evidence type="ECO:0000259" key="1">
    <source>
        <dbReference type="Pfam" id="PF01323"/>
    </source>
</evidence>
<accession>A0A2K3UXL2</accession>